<feature type="region of interest" description="Disordered" evidence="1">
    <location>
        <begin position="1"/>
        <end position="42"/>
    </location>
</feature>
<dbReference type="Proteomes" id="UP001500403">
    <property type="component" value="Unassembled WGS sequence"/>
</dbReference>
<dbReference type="EMBL" id="BAAAUD010000021">
    <property type="protein sequence ID" value="GAA2937794.1"/>
    <property type="molecule type" value="Genomic_DNA"/>
</dbReference>
<evidence type="ECO:0000313" key="2">
    <source>
        <dbReference type="EMBL" id="GAA2937794.1"/>
    </source>
</evidence>
<sequence length="117" mass="12060">MVPPTGRHPPSSGPEMAPRAHPQAAGPLFFPGPTASPASGSRPDPLFPAFLLYVPGVTERCRFGRRVRRPAGQGKIPVQEAGVIAAVHPGPRSWGKTQRSAGAAGPAADMARPVPGT</sequence>
<protein>
    <submittedName>
        <fullName evidence="2">Uncharacterized protein</fullName>
    </submittedName>
</protein>
<reference evidence="2 3" key="1">
    <citation type="journal article" date="2019" name="Int. J. Syst. Evol. Microbiol.">
        <title>The Global Catalogue of Microorganisms (GCM) 10K type strain sequencing project: providing services to taxonomists for standard genome sequencing and annotation.</title>
        <authorList>
            <consortium name="The Broad Institute Genomics Platform"/>
            <consortium name="The Broad Institute Genome Sequencing Center for Infectious Disease"/>
            <person name="Wu L."/>
            <person name="Ma J."/>
        </authorList>
    </citation>
    <scope>NUCLEOTIDE SEQUENCE [LARGE SCALE GENOMIC DNA]</scope>
    <source>
        <strain evidence="2 3">JCM 9088</strain>
    </source>
</reference>
<comment type="caution">
    <text evidence="2">The sequence shown here is derived from an EMBL/GenBank/DDBJ whole genome shotgun (WGS) entry which is preliminary data.</text>
</comment>
<organism evidence="2 3">
    <name type="scientific">Streptomyces enissocaesilis</name>
    <dbReference type="NCBI Taxonomy" id="332589"/>
    <lineage>
        <taxon>Bacteria</taxon>
        <taxon>Bacillati</taxon>
        <taxon>Actinomycetota</taxon>
        <taxon>Actinomycetes</taxon>
        <taxon>Kitasatosporales</taxon>
        <taxon>Streptomycetaceae</taxon>
        <taxon>Streptomyces</taxon>
        <taxon>Streptomyces rochei group</taxon>
    </lineage>
</organism>
<name>A0ABN3X7H3_9ACTN</name>
<evidence type="ECO:0000256" key="1">
    <source>
        <dbReference type="SAM" id="MobiDB-lite"/>
    </source>
</evidence>
<keyword evidence="3" id="KW-1185">Reference proteome</keyword>
<feature type="compositionally biased region" description="Low complexity" evidence="1">
    <location>
        <begin position="101"/>
        <end position="111"/>
    </location>
</feature>
<evidence type="ECO:0000313" key="3">
    <source>
        <dbReference type="Proteomes" id="UP001500403"/>
    </source>
</evidence>
<feature type="region of interest" description="Disordered" evidence="1">
    <location>
        <begin position="88"/>
        <end position="117"/>
    </location>
</feature>
<proteinExistence type="predicted"/>
<accession>A0ABN3X7H3</accession>
<gene>
    <name evidence="2" type="ORF">GCM10010446_23910</name>
</gene>